<evidence type="ECO:0008006" key="7">
    <source>
        <dbReference type="Google" id="ProtNLM"/>
    </source>
</evidence>
<dbReference type="NCBIfam" id="TIGR04183">
    <property type="entry name" value="Por_Secre_tail"/>
    <property type="match status" value="1"/>
</dbReference>
<evidence type="ECO:0000259" key="4">
    <source>
        <dbReference type="Pfam" id="PF18962"/>
    </source>
</evidence>
<dbReference type="PROSITE" id="PS51892">
    <property type="entry name" value="SUBTILASE"/>
    <property type="match status" value="1"/>
</dbReference>
<feature type="domain" description="Peptidase S8/S53" evidence="3">
    <location>
        <begin position="240"/>
        <end position="454"/>
    </location>
</feature>
<dbReference type="GO" id="GO:0004252">
    <property type="term" value="F:serine-type endopeptidase activity"/>
    <property type="evidence" value="ECO:0007669"/>
    <property type="project" value="InterPro"/>
</dbReference>
<comment type="caution">
    <text evidence="5">The sequence shown here is derived from an EMBL/GenBank/DDBJ whole genome shotgun (WGS) entry which is preliminary data.</text>
</comment>
<dbReference type="GO" id="GO:0006508">
    <property type="term" value="P:proteolysis"/>
    <property type="evidence" value="ECO:0007669"/>
    <property type="project" value="InterPro"/>
</dbReference>
<dbReference type="InterPro" id="IPR000209">
    <property type="entry name" value="Peptidase_S8/S53_dom"/>
</dbReference>
<evidence type="ECO:0000256" key="1">
    <source>
        <dbReference type="PROSITE-ProRule" id="PRU01240"/>
    </source>
</evidence>
<dbReference type="RefSeq" id="WP_039480000.1">
    <property type="nucleotide sequence ID" value="NZ_JSYN01000028.1"/>
</dbReference>
<dbReference type="InterPro" id="IPR051048">
    <property type="entry name" value="Peptidase_S8/S53_subtilisin"/>
</dbReference>
<dbReference type="PANTHER" id="PTHR43399:SF5">
    <property type="entry name" value="PEPTIDASE S8 FAMILY WITH PROTEASE-ASSOCIATED DOMAIN"/>
    <property type="match status" value="1"/>
</dbReference>
<dbReference type="Gene3D" id="2.60.120.380">
    <property type="match status" value="1"/>
</dbReference>
<keyword evidence="6" id="KW-1185">Reference proteome</keyword>
<reference evidence="5 6" key="1">
    <citation type="submission" date="2014-10" db="EMBL/GenBank/DDBJ databases">
        <title>Pedobacter Kyungheensis.</title>
        <authorList>
            <person name="Anderson B.M."/>
            <person name="Newman J.D."/>
        </authorList>
    </citation>
    <scope>NUCLEOTIDE SEQUENCE [LARGE SCALE GENOMIC DNA]</scope>
    <source>
        <strain evidence="5 6">KACC 16221</strain>
    </source>
</reference>
<dbReference type="PANTHER" id="PTHR43399">
    <property type="entry name" value="SUBTILISIN-RELATED"/>
    <property type="match status" value="1"/>
</dbReference>
<name>A0A0C1DC03_9SPHI</name>
<accession>A0A0C1DC03</accession>
<dbReference type="InterPro" id="IPR008979">
    <property type="entry name" value="Galactose-bd-like_sf"/>
</dbReference>
<feature type="chain" id="PRO_5002148452" description="Peptidase S8/S53 domain-containing protein" evidence="2">
    <location>
        <begin position="22"/>
        <end position="941"/>
    </location>
</feature>
<organism evidence="5 6">
    <name type="scientific">Pedobacter kyungheensis</name>
    <dbReference type="NCBI Taxonomy" id="1069985"/>
    <lineage>
        <taxon>Bacteria</taxon>
        <taxon>Pseudomonadati</taxon>
        <taxon>Bacteroidota</taxon>
        <taxon>Sphingobacteriia</taxon>
        <taxon>Sphingobacteriales</taxon>
        <taxon>Sphingobacteriaceae</taxon>
        <taxon>Pedobacter</taxon>
    </lineage>
</organism>
<evidence type="ECO:0000313" key="6">
    <source>
        <dbReference type="Proteomes" id="UP000031246"/>
    </source>
</evidence>
<dbReference type="InterPro" id="IPR036852">
    <property type="entry name" value="Peptidase_S8/S53_dom_sf"/>
</dbReference>
<dbReference type="SUPFAM" id="SSF49785">
    <property type="entry name" value="Galactose-binding domain-like"/>
    <property type="match status" value="1"/>
</dbReference>
<sequence length="941" mass="102059">MKVSPVFLVILLCLCVGALNAQSQPGGVDKNFQKFLSAKGNIELLQPNELLLVRFNHALTASEIQLLKPKKKLAGDYFIAEKSAVSALAPSLVYQGVASGLWKVSDGLMKLLNKNSKKSDSLLVRLAVKNLAVSPAFLKNLKVKSVDKDNNICTVYISPDDLQEVLAYDEVLYADIVSQAKTEVVINGLDLGLNQIANAHSLFPGIDGTGINLSLKEDMYDVTDLDILGKTVPGATLTGKATAHATTMATLAIGNGNSFIRGLGAAPKAKLAFSSFDNLLPDLPADLNKFQIRVQNHSYGVGIDNNYGIEAAAYDKQVFETDTLIHVFSAGNSGTQTPSAGFYQGITARANLTGNFKQAKNVLVIGGINRENVAENLSSKGPAYDGRVKPELVSLGEDGTSGSAAITSGSVILLEQFYHQKFKKAPSASLIKATLINAADDLGTPHVDYVYGYGKLNVAQALKTLDENRVAVYTVAKAQDLVTPITIPANVAEVKITLVWNDPAAVVNAAQGLVNGLDLSLENPGGSLTLPWVLNAAANLNSLSAAAERKADLVNNIQQVTLENPAAGSFKIHVKGDRITQGSQQNFALAYSYRLKNTFTFITPEKEGSFFAGENNYFRWDNTYNSQSGNLSISYDEGKTWETIAAGVDLSRGLYNWNAPDRFAKAILKMEVEGNVILSPTFTISSPRILRVGYVCNDGIVLNWNPQPGAKDYTVYNLVNNVLSPVLNVTDTLIKLEMAKVNSKYFAVAANGTNFTGLKTYTIDYTQQGVACYVRSLSANNTSDDKIRLDLSIGTTLDIRNIIWEKQTGVNTYTVLKQTQPVQNQLDYSILDENPKLGIQFYRVTFETANGKYSSDLASAVFLKENDFSFYPNPVSDYLTILSGSFKDYNLSVYNMLGQKVFDEKASSTNRFGLNALATGVYVGVIVQDGQQVKKFKLIKR</sequence>
<evidence type="ECO:0000256" key="2">
    <source>
        <dbReference type="SAM" id="SignalP"/>
    </source>
</evidence>
<protein>
    <recommendedName>
        <fullName evidence="7">Peptidase S8/S53 domain-containing protein</fullName>
    </recommendedName>
</protein>
<dbReference type="InterPro" id="IPR026444">
    <property type="entry name" value="Secre_tail"/>
</dbReference>
<evidence type="ECO:0000259" key="3">
    <source>
        <dbReference type="Pfam" id="PF00082"/>
    </source>
</evidence>
<dbReference type="Gene3D" id="3.40.50.200">
    <property type="entry name" value="Peptidase S8/S53 domain"/>
    <property type="match status" value="1"/>
</dbReference>
<dbReference type="Pfam" id="PF00082">
    <property type="entry name" value="Peptidase_S8"/>
    <property type="match status" value="1"/>
</dbReference>
<dbReference type="OrthoDB" id="9792152at2"/>
<comment type="similarity">
    <text evidence="1">Belongs to the peptidase S8 family.</text>
</comment>
<comment type="caution">
    <text evidence="1">Lacks conserved residue(s) required for the propagation of feature annotation.</text>
</comment>
<dbReference type="Pfam" id="PF18962">
    <property type="entry name" value="Por_Secre_tail"/>
    <property type="match status" value="1"/>
</dbReference>
<dbReference type="SUPFAM" id="SSF52743">
    <property type="entry name" value="Subtilisin-like"/>
    <property type="match status" value="1"/>
</dbReference>
<dbReference type="AlphaFoldDB" id="A0A0C1DC03"/>
<proteinExistence type="inferred from homology"/>
<feature type="domain" description="Secretion system C-terminal sorting" evidence="4">
    <location>
        <begin position="871"/>
        <end position="936"/>
    </location>
</feature>
<evidence type="ECO:0000313" key="5">
    <source>
        <dbReference type="EMBL" id="KIA91490.1"/>
    </source>
</evidence>
<dbReference type="Proteomes" id="UP000031246">
    <property type="component" value="Unassembled WGS sequence"/>
</dbReference>
<feature type="signal peptide" evidence="2">
    <location>
        <begin position="1"/>
        <end position="21"/>
    </location>
</feature>
<gene>
    <name evidence="5" type="ORF">OC25_20755</name>
</gene>
<keyword evidence="2" id="KW-0732">Signal</keyword>
<dbReference type="EMBL" id="JSYN01000028">
    <property type="protein sequence ID" value="KIA91490.1"/>
    <property type="molecule type" value="Genomic_DNA"/>
</dbReference>